<keyword evidence="1" id="KW-0732">Signal</keyword>
<dbReference type="Proteomes" id="UP001152798">
    <property type="component" value="Chromosome 3"/>
</dbReference>
<evidence type="ECO:0008006" key="4">
    <source>
        <dbReference type="Google" id="ProtNLM"/>
    </source>
</evidence>
<dbReference type="OrthoDB" id="6626870at2759"/>
<evidence type="ECO:0000313" key="3">
    <source>
        <dbReference type="Proteomes" id="UP001152798"/>
    </source>
</evidence>
<sequence>MFIYISASLILCGVIAATSDFPDFLMEKVENSKESDGSVVRFIANPLPVGDKSCQMEVKIVKQLNGHCSQIGFGVNACVADTHIQPFHHGCSR</sequence>
<dbReference type="AlphaFoldDB" id="A0A9P0H5N6"/>
<evidence type="ECO:0000256" key="1">
    <source>
        <dbReference type="SAM" id="SignalP"/>
    </source>
</evidence>
<gene>
    <name evidence="2" type="ORF">NEZAVI_LOCUS6083</name>
</gene>
<name>A0A9P0H5N6_NEZVI</name>
<proteinExistence type="predicted"/>
<protein>
    <recommendedName>
        <fullName evidence="4">Neuropeptide</fullName>
    </recommendedName>
</protein>
<accession>A0A9P0H5N6</accession>
<dbReference type="EMBL" id="OV725079">
    <property type="protein sequence ID" value="CAH1395910.1"/>
    <property type="molecule type" value="Genomic_DNA"/>
</dbReference>
<keyword evidence="3" id="KW-1185">Reference proteome</keyword>
<reference evidence="2" key="1">
    <citation type="submission" date="2022-01" db="EMBL/GenBank/DDBJ databases">
        <authorList>
            <person name="King R."/>
        </authorList>
    </citation>
    <scope>NUCLEOTIDE SEQUENCE</scope>
</reference>
<feature type="signal peptide" evidence="1">
    <location>
        <begin position="1"/>
        <end position="17"/>
    </location>
</feature>
<feature type="chain" id="PRO_5040151710" description="Neuropeptide" evidence="1">
    <location>
        <begin position="18"/>
        <end position="93"/>
    </location>
</feature>
<organism evidence="2 3">
    <name type="scientific">Nezara viridula</name>
    <name type="common">Southern green stink bug</name>
    <name type="synonym">Cimex viridulus</name>
    <dbReference type="NCBI Taxonomy" id="85310"/>
    <lineage>
        <taxon>Eukaryota</taxon>
        <taxon>Metazoa</taxon>
        <taxon>Ecdysozoa</taxon>
        <taxon>Arthropoda</taxon>
        <taxon>Hexapoda</taxon>
        <taxon>Insecta</taxon>
        <taxon>Pterygota</taxon>
        <taxon>Neoptera</taxon>
        <taxon>Paraneoptera</taxon>
        <taxon>Hemiptera</taxon>
        <taxon>Heteroptera</taxon>
        <taxon>Panheteroptera</taxon>
        <taxon>Pentatomomorpha</taxon>
        <taxon>Pentatomoidea</taxon>
        <taxon>Pentatomidae</taxon>
        <taxon>Pentatominae</taxon>
        <taxon>Nezara</taxon>
    </lineage>
</organism>
<evidence type="ECO:0000313" key="2">
    <source>
        <dbReference type="EMBL" id="CAH1395910.1"/>
    </source>
</evidence>